<name>A0A0E2E7P5_TREDN</name>
<dbReference type="Pfam" id="PF05523">
    <property type="entry name" value="FdtA"/>
    <property type="match status" value="1"/>
</dbReference>
<dbReference type="Proteomes" id="UP000011705">
    <property type="component" value="Chromosome"/>
</dbReference>
<evidence type="ECO:0000259" key="1">
    <source>
        <dbReference type="Pfam" id="PF05523"/>
    </source>
</evidence>
<dbReference type="InterPro" id="IPR008894">
    <property type="entry name" value="QdtA_cupin_dom"/>
</dbReference>
<proteinExistence type="predicted"/>
<gene>
    <name evidence="2" type="ORF">HMPREF9726_00216</name>
</gene>
<dbReference type="EMBL" id="AGDV01000001">
    <property type="protein sequence ID" value="EMB36024.1"/>
    <property type="molecule type" value="Genomic_DNA"/>
</dbReference>
<sequence>MKEMEVPKITDGRGNLSFFESEQAVPFKIKGVFLINIYNTSDKYQFTNNDYAEFFLTPLSGSFLFNDNRIAEKELNCLFLENANKSLYIESNTDFTLCQFAENTVILILSSKESINFVRKI</sequence>
<dbReference type="PATRIC" id="fig|999432.5.peg.223"/>
<dbReference type="RefSeq" id="WP_002682789.1">
    <property type="nucleotide sequence ID" value="NZ_CM001795.1"/>
</dbReference>
<comment type="caution">
    <text evidence="2">The sequence shown here is derived from an EMBL/GenBank/DDBJ whole genome shotgun (WGS) entry which is preliminary data.</text>
</comment>
<accession>A0A0E2E7P5</accession>
<evidence type="ECO:0000313" key="2">
    <source>
        <dbReference type="EMBL" id="EMB36024.1"/>
    </source>
</evidence>
<dbReference type="HOGENOM" id="CLU_2037032_0_0_12"/>
<dbReference type="Gene3D" id="2.60.120.10">
    <property type="entry name" value="Jelly Rolls"/>
    <property type="match status" value="1"/>
</dbReference>
<protein>
    <recommendedName>
        <fullName evidence="1">Sugar 3,4-ketoisomerase QdtA cupin domain-containing protein</fullName>
    </recommendedName>
</protein>
<reference evidence="2" key="1">
    <citation type="submission" date="2012-01" db="EMBL/GenBank/DDBJ databases">
        <title>The Genome Sequence of Treponema denticola H-22.</title>
        <authorList>
            <consortium name="The Broad Institute Genome Sequencing Platform"/>
            <person name="Earl A."/>
            <person name="Ward D."/>
            <person name="Feldgarden M."/>
            <person name="Gevers D."/>
            <person name="Blanton J.M."/>
            <person name="Fenno C.J."/>
            <person name="Baranova O.V."/>
            <person name="Mathney J."/>
            <person name="Dewhirst F.E."/>
            <person name="Izard J."/>
            <person name="Young S.K."/>
            <person name="Zeng Q."/>
            <person name="Gargeya S."/>
            <person name="Fitzgerald M."/>
            <person name="Haas B."/>
            <person name="Abouelleil A."/>
            <person name="Alvarado L."/>
            <person name="Arachchi H.M."/>
            <person name="Berlin A."/>
            <person name="Chapman S.B."/>
            <person name="Gearin G."/>
            <person name="Goldberg J."/>
            <person name="Griggs A."/>
            <person name="Gujja S."/>
            <person name="Hansen M."/>
            <person name="Heiman D."/>
            <person name="Howarth C."/>
            <person name="Larimer J."/>
            <person name="Lui A."/>
            <person name="MacDonald P.J.P."/>
            <person name="McCowen C."/>
            <person name="Montmayeur A."/>
            <person name="Murphy C."/>
            <person name="Neiman D."/>
            <person name="Pearson M."/>
            <person name="Priest M."/>
            <person name="Roberts A."/>
            <person name="Saif S."/>
            <person name="Shea T."/>
            <person name="Sisk P."/>
            <person name="Stolte C."/>
            <person name="Sykes S."/>
            <person name="Wortman J."/>
            <person name="Nusbaum C."/>
            <person name="Birren B."/>
        </authorList>
    </citation>
    <scope>NUCLEOTIDE SEQUENCE [LARGE SCALE GENOMIC DNA]</scope>
    <source>
        <strain evidence="2">H-22</strain>
    </source>
</reference>
<dbReference type="InterPro" id="IPR014710">
    <property type="entry name" value="RmlC-like_jellyroll"/>
</dbReference>
<organism evidence="2">
    <name type="scientific">Treponema denticola H-22</name>
    <dbReference type="NCBI Taxonomy" id="999432"/>
    <lineage>
        <taxon>Bacteria</taxon>
        <taxon>Pseudomonadati</taxon>
        <taxon>Spirochaetota</taxon>
        <taxon>Spirochaetia</taxon>
        <taxon>Spirochaetales</taxon>
        <taxon>Treponemataceae</taxon>
        <taxon>Treponema</taxon>
    </lineage>
</organism>
<feature type="domain" description="Sugar 3,4-ketoisomerase QdtA cupin" evidence="1">
    <location>
        <begin position="4"/>
        <end position="112"/>
    </location>
</feature>
<dbReference type="AlphaFoldDB" id="A0A0E2E7P5"/>
<dbReference type="InterPro" id="IPR011051">
    <property type="entry name" value="RmlC_Cupin_sf"/>
</dbReference>
<dbReference type="SUPFAM" id="SSF51182">
    <property type="entry name" value="RmlC-like cupins"/>
    <property type="match status" value="1"/>
</dbReference>